<dbReference type="GO" id="GO:0003677">
    <property type="term" value="F:DNA binding"/>
    <property type="evidence" value="ECO:0007669"/>
    <property type="project" value="InterPro"/>
</dbReference>
<dbReference type="SMART" id="SM00906">
    <property type="entry name" value="Fungal_trans"/>
    <property type="match status" value="1"/>
</dbReference>
<dbReference type="PhylomeDB" id="B8MIQ7"/>
<proteinExistence type="predicted"/>
<protein>
    <recommendedName>
        <fullName evidence="6">Xylanolytic transcriptional activator regulatory domain-containing protein</fullName>
    </recommendedName>
</protein>
<dbReference type="GO" id="GO:0006351">
    <property type="term" value="P:DNA-templated transcription"/>
    <property type="evidence" value="ECO:0007669"/>
    <property type="project" value="InterPro"/>
</dbReference>
<dbReference type="Proteomes" id="UP000001745">
    <property type="component" value="Unassembled WGS sequence"/>
</dbReference>
<evidence type="ECO:0000256" key="5">
    <source>
        <dbReference type="ARBA" id="ARBA00023242"/>
    </source>
</evidence>
<dbReference type="AlphaFoldDB" id="B8MIQ7"/>
<gene>
    <name evidence="7" type="ORF">TSTA_050070</name>
</gene>
<evidence type="ECO:0000256" key="4">
    <source>
        <dbReference type="ARBA" id="ARBA00023163"/>
    </source>
</evidence>
<dbReference type="GO" id="GO:0005634">
    <property type="term" value="C:nucleus"/>
    <property type="evidence" value="ECO:0007669"/>
    <property type="project" value="UniProtKB-SubCell"/>
</dbReference>
<dbReference type="InParanoid" id="B8MIQ7"/>
<evidence type="ECO:0000256" key="1">
    <source>
        <dbReference type="ARBA" id="ARBA00004123"/>
    </source>
</evidence>
<keyword evidence="4" id="KW-0804">Transcription</keyword>
<dbReference type="CDD" id="cd12148">
    <property type="entry name" value="fungal_TF_MHR"/>
    <property type="match status" value="1"/>
</dbReference>
<dbReference type="PANTHER" id="PTHR47338:SF20">
    <property type="entry name" value="ZN(II)2CYS6 TRANSCRIPTION FACTOR (EUROFUNG)"/>
    <property type="match status" value="1"/>
</dbReference>
<organism evidence="7 8">
    <name type="scientific">Talaromyces stipitatus (strain ATCC 10500 / CBS 375.48 / QM 6759 / NRRL 1006)</name>
    <name type="common">Penicillium stipitatum</name>
    <dbReference type="NCBI Taxonomy" id="441959"/>
    <lineage>
        <taxon>Eukaryota</taxon>
        <taxon>Fungi</taxon>
        <taxon>Dikarya</taxon>
        <taxon>Ascomycota</taxon>
        <taxon>Pezizomycotina</taxon>
        <taxon>Eurotiomycetes</taxon>
        <taxon>Eurotiomycetidae</taxon>
        <taxon>Eurotiales</taxon>
        <taxon>Trichocomaceae</taxon>
        <taxon>Talaromyces</taxon>
        <taxon>Talaromyces sect. Talaromyces</taxon>
    </lineage>
</organism>
<dbReference type="HOGENOM" id="CLU_023880_3_0_1"/>
<dbReference type="InterPro" id="IPR007219">
    <property type="entry name" value="XnlR_reg_dom"/>
</dbReference>
<dbReference type="InterPro" id="IPR050815">
    <property type="entry name" value="TF_fung"/>
</dbReference>
<dbReference type="OMA" id="EDHEPQM"/>
<dbReference type="STRING" id="441959.B8MIQ7"/>
<keyword evidence="5" id="KW-0539">Nucleus</keyword>
<keyword evidence="8" id="KW-1185">Reference proteome</keyword>
<name>B8MIQ7_TALSN</name>
<dbReference type="Pfam" id="PF04082">
    <property type="entry name" value="Fungal_trans"/>
    <property type="match status" value="1"/>
</dbReference>
<keyword evidence="2" id="KW-0479">Metal-binding</keyword>
<dbReference type="eggNOG" id="ENOG502SID0">
    <property type="taxonomic scope" value="Eukaryota"/>
</dbReference>
<evidence type="ECO:0000256" key="2">
    <source>
        <dbReference type="ARBA" id="ARBA00022723"/>
    </source>
</evidence>
<dbReference type="GeneID" id="8108771"/>
<feature type="domain" description="Xylanolytic transcriptional activator regulatory" evidence="6">
    <location>
        <begin position="196"/>
        <end position="274"/>
    </location>
</feature>
<dbReference type="EMBL" id="EQ962657">
    <property type="protein sequence ID" value="EED15569.1"/>
    <property type="molecule type" value="Genomic_DNA"/>
</dbReference>
<dbReference type="GO" id="GO:0000981">
    <property type="term" value="F:DNA-binding transcription factor activity, RNA polymerase II-specific"/>
    <property type="evidence" value="ECO:0007669"/>
    <property type="project" value="InterPro"/>
</dbReference>
<sequence>MFPGTISKGLSRRFQCLRLRKSCRYEDENGDQLFTYRNEGTGTRLLLSLEVALSQSRYFLDSGLCQPISWNSIARPSTPDDILCLLGSQEDIDVVYSLFFSGIHQWLPILSPKKIIQRLRDGVSCFDVHFSLLVLSMKVLGTSPNKLPQVIAFSLYLKAKEVAGELETRGLVSLELLQSLTLICVYEIGHGLHPAAFVQVARVARLAMLMGLANRDKKQLFEMPDTWTAREEERRIWWAIMLLDRFLNLGVTGLPLATPKPTNRDLLPCTEDGWDSGQVSINYPLFVDRIEADLPIGLFAHTCQAAHLLGNVIQHRDGDPQFTDRQSILLEAVQLHQALVSLGTYLNDKILVENDFEKNHIFAFALVCSARFTLYDIYGCNEHDSTSRIAEEISMQQTSLIGLYEVVDKMAYVSRQILRFASVADDRSLFQVNPLFCQCIYLAITECAWIYREEKSSDRAAQLREMIEILQALGRVWRTVDGFMELLKQDGILFEIGHT</sequence>
<evidence type="ECO:0000256" key="3">
    <source>
        <dbReference type="ARBA" id="ARBA00023015"/>
    </source>
</evidence>
<dbReference type="RefSeq" id="XP_002485522.1">
    <property type="nucleotide sequence ID" value="XM_002485477.1"/>
</dbReference>
<accession>B8MIQ7</accession>
<reference evidence="8" key="1">
    <citation type="journal article" date="2015" name="Genome Announc.">
        <title>Genome sequence of the AIDS-associated pathogen Penicillium marneffei (ATCC18224) and its near taxonomic relative Talaromyces stipitatus (ATCC10500).</title>
        <authorList>
            <person name="Nierman W.C."/>
            <person name="Fedorova-Abrams N.D."/>
            <person name="Andrianopoulos A."/>
        </authorList>
    </citation>
    <scope>NUCLEOTIDE SEQUENCE [LARGE SCALE GENOMIC DNA]</scope>
    <source>
        <strain evidence="8">ATCC 10500 / CBS 375.48 / QM 6759 / NRRL 1006</strain>
    </source>
</reference>
<evidence type="ECO:0000259" key="6">
    <source>
        <dbReference type="SMART" id="SM00906"/>
    </source>
</evidence>
<keyword evidence="3" id="KW-0805">Transcription regulation</keyword>
<dbReference type="OrthoDB" id="4227208at2759"/>
<dbReference type="GO" id="GO:0008270">
    <property type="term" value="F:zinc ion binding"/>
    <property type="evidence" value="ECO:0007669"/>
    <property type="project" value="InterPro"/>
</dbReference>
<evidence type="ECO:0000313" key="7">
    <source>
        <dbReference type="EMBL" id="EED15569.1"/>
    </source>
</evidence>
<comment type="subcellular location">
    <subcellularLocation>
        <location evidence="1">Nucleus</location>
    </subcellularLocation>
</comment>
<dbReference type="PANTHER" id="PTHR47338">
    <property type="entry name" value="ZN(II)2CYS6 TRANSCRIPTION FACTOR (EUROFUNG)-RELATED"/>
    <property type="match status" value="1"/>
</dbReference>
<evidence type="ECO:0000313" key="8">
    <source>
        <dbReference type="Proteomes" id="UP000001745"/>
    </source>
</evidence>
<dbReference type="VEuPathDB" id="FungiDB:TSTA_050070"/>